<proteinExistence type="predicted"/>
<protein>
    <submittedName>
        <fullName evidence="2">Uncharacterized protein</fullName>
    </submittedName>
</protein>
<feature type="region of interest" description="Disordered" evidence="1">
    <location>
        <begin position="509"/>
        <end position="563"/>
    </location>
</feature>
<feature type="region of interest" description="Disordered" evidence="1">
    <location>
        <begin position="410"/>
        <end position="486"/>
    </location>
</feature>
<feature type="compositionally biased region" description="Basic and acidic residues" evidence="1">
    <location>
        <begin position="537"/>
        <end position="547"/>
    </location>
</feature>
<evidence type="ECO:0000313" key="3">
    <source>
        <dbReference type="Proteomes" id="UP001217089"/>
    </source>
</evidence>
<comment type="caution">
    <text evidence="2">The sequence shown here is derived from an EMBL/GenBank/DDBJ whole genome shotgun (WGS) entry which is preliminary data.</text>
</comment>
<name>A0ABQ9E4B2_TEGGR</name>
<feature type="compositionally biased region" description="Polar residues" evidence="1">
    <location>
        <begin position="448"/>
        <end position="457"/>
    </location>
</feature>
<evidence type="ECO:0000313" key="2">
    <source>
        <dbReference type="EMBL" id="KAJ8298586.1"/>
    </source>
</evidence>
<evidence type="ECO:0000256" key="1">
    <source>
        <dbReference type="SAM" id="MobiDB-lite"/>
    </source>
</evidence>
<keyword evidence="3" id="KW-1185">Reference proteome</keyword>
<sequence length="844" mass="97865">MNSVCLARAIGEVYKMLDNRLLERALHRTQNLHTAEWNMNVVRKSLHLLSYKAIQFQELYNTRIAYQAFEQFDMMGMFLNQHVILNTLRMCNRNIAPMKLANRIKHMKDNFEEKGRIQLHEFLDLKYEDFSLDKIEYSEGKDTKDMFKLVNFEKLLSHHDQRLAVKLNNEYLKEEWDFGFEKFSSKKMFKEPPIVCAEERMQQARQNKIAYRDLKSEVAKSRKMVYKARAGYVRERPLTAPDLSKYIRQDVKGEEEISEEKLINVMQQRNVHFQAQDLQVPNLQRGSKYQINKEVLQSYYIPNHKNHSDSITEEGSVEISVKSSPRIPKPSKEEIIQNLAYPKPLLPPSHARICDARFRGWSDVSKKKGAHFILAEHSFENSYKGLLHKKQMKQTNSVVNHIHGDFLYRKTKKNDVTKQSNKNSKRPLTAPSSRESVEVENQEEITDVSPTDSNKTVDTGYGSGDEKSEKEVHDKPEDEIEEPKPLMAWKSETNLLDEKLFLNLENTNKKETNRQEKRRNTYAEGEIQTTKNVNTKDTNRKEVRRNTLAEGENLTKKSKCSAKEKHKNENSFIAETITNFNEVFANDVPIPQMEHAKPKMVNVGGIGTISLLESITEAKSLEDLYDDDVSCDQGFQDNGQEMVSDIYHDSGHEGKENDQNILFIDNNQDAVKTKKKRKVRKAISDQFFGNSLVLEKLAKEKERRMKKRNGSQSQTTKTMKKYEKLEKDLKKQDKSLKQESVSSQSKNVDKKYLTTNTENKLIENENFGNFKKKKIKCEKTESSRAKTSLGQIQGLDASDVQFENFDDIRPQTTSTCSGNYDRLVKRVSGQISNELTNRLLTLKS</sequence>
<feature type="compositionally biased region" description="Basic and acidic residues" evidence="1">
    <location>
        <begin position="509"/>
        <end position="521"/>
    </location>
</feature>
<feature type="compositionally biased region" description="Basic and acidic residues" evidence="1">
    <location>
        <begin position="464"/>
        <end position="476"/>
    </location>
</feature>
<feature type="region of interest" description="Disordered" evidence="1">
    <location>
        <begin position="701"/>
        <end position="721"/>
    </location>
</feature>
<organism evidence="2 3">
    <name type="scientific">Tegillarca granosa</name>
    <name type="common">Malaysian cockle</name>
    <name type="synonym">Anadara granosa</name>
    <dbReference type="NCBI Taxonomy" id="220873"/>
    <lineage>
        <taxon>Eukaryota</taxon>
        <taxon>Metazoa</taxon>
        <taxon>Spiralia</taxon>
        <taxon>Lophotrochozoa</taxon>
        <taxon>Mollusca</taxon>
        <taxon>Bivalvia</taxon>
        <taxon>Autobranchia</taxon>
        <taxon>Pteriomorphia</taxon>
        <taxon>Arcoida</taxon>
        <taxon>Arcoidea</taxon>
        <taxon>Arcidae</taxon>
        <taxon>Tegillarca</taxon>
    </lineage>
</organism>
<feature type="compositionally biased region" description="Polar residues" evidence="1">
    <location>
        <begin position="527"/>
        <end position="536"/>
    </location>
</feature>
<dbReference type="EMBL" id="JARBDR010000921">
    <property type="protein sequence ID" value="KAJ8298586.1"/>
    <property type="molecule type" value="Genomic_DNA"/>
</dbReference>
<accession>A0ABQ9E4B2</accession>
<dbReference type="Proteomes" id="UP001217089">
    <property type="component" value="Unassembled WGS sequence"/>
</dbReference>
<reference evidence="2 3" key="1">
    <citation type="submission" date="2022-12" db="EMBL/GenBank/DDBJ databases">
        <title>Chromosome-level genome of Tegillarca granosa.</title>
        <authorList>
            <person name="Kim J."/>
        </authorList>
    </citation>
    <scope>NUCLEOTIDE SEQUENCE [LARGE SCALE GENOMIC DNA]</scope>
    <source>
        <strain evidence="2">Teg-2019</strain>
        <tissue evidence="2">Adductor muscle</tissue>
    </source>
</reference>
<gene>
    <name evidence="2" type="ORF">KUTeg_022646</name>
</gene>